<dbReference type="EMBL" id="CP030118">
    <property type="protein sequence ID" value="QDL06563.1"/>
    <property type="molecule type" value="Genomic_DNA"/>
</dbReference>
<gene>
    <name evidence="2" type="ORF">DP114_00360</name>
</gene>
<dbReference type="PANTHER" id="PTHR34613:SF1">
    <property type="entry name" value="SLL6017 PROTEIN"/>
    <property type="match status" value="1"/>
</dbReference>
<accession>A0A856M5V2</accession>
<dbReference type="AlphaFoldDB" id="A0A856M5V2"/>
<name>A0A856M5V2_9CYAN</name>
<evidence type="ECO:0000313" key="2">
    <source>
        <dbReference type="EMBL" id="QDL06563.1"/>
    </source>
</evidence>
<dbReference type="InterPro" id="IPR025587">
    <property type="entry name" value="DUF4351"/>
</dbReference>
<organism evidence="2 3">
    <name type="scientific">Brasilonema sennae CENA114</name>
    <dbReference type="NCBI Taxonomy" id="415709"/>
    <lineage>
        <taxon>Bacteria</taxon>
        <taxon>Bacillati</taxon>
        <taxon>Cyanobacteriota</taxon>
        <taxon>Cyanophyceae</taxon>
        <taxon>Nostocales</taxon>
        <taxon>Scytonemataceae</taxon>
        <taxon>Brasilonema</taxon>
        <taxon>Bromeliae group (in: Brasilonema)</taxon>
    </lineage>
</organism>
<proteinExistence type="predicted"/>
<reference evidence="2 3" key="1">
    <citation type="submission" date="2018-06" db="EMBL/GenBank/DDBJ databases">
        <title>Comparative genomics of Brasilonema spp. strains.</title>
        <authorList>
            <person name="Alvarenga D.O."/>
            <person name="Fiore M.F."/>
            <person name="Varani A.M."/>
        </authorList>
    </citation>
    <scope>NUCLEOTIDE SEQUENCE [LARGE SCALE GENOMIC DNA]</scope>
    <source>
        <strain evidence="2 3">CENA114</strain>
    </source>
</reference>
<protein>
    <recommendedName>
        <fullName evidence="1">DUF4351 domain-containing protein</fullName>
    </recommendedName>
</protein>
<feature type="domain" description="DUF4351" evidence="1">
    <location>
        <begin position="214"/>
        <end position="272"/>
    </location>
</feature>
<sequence>MTYDNTCKYLAENYPADFARWLLASDTSDIEVLKTELNLEPIRADSLTFLQISNQILHLEFQTSPKSTPPLDFRMLDYYTRLKRQYWWDIEQVLIFLQATSSEIVFNTQYVDKKTRHEYRVIRLWEEDPTPLLANPALLPLATLARTDSPQDLLEQVAAAVDMIESREERQNISACVQVLAGLRFPKNLMRQLFREEIMQESVIYQDILQKGKEQGKKQEALELILRLLTRRFGVIESEVQQQIRSLSITQLEELAEALLDFSNPSDLVNYLGNIS</sequence>
<dbReference type="Pfam" id="PF14261">
    <property type="entry name" value="DUF4351"/>
    <property type="match status" value="1"/>
</dbReference>
<evidence type="ECO:0000259" key="1">
    <source>
        <dbReference type="Pfam" id="PF14261"/>
    </source>
</evidence>
<dbReference type="PANTHER" id="PTHR34613">
    <property type="entry name" value="SLL0800 PROTEIN"/>
    <property type="match status" value="1"/>
</dbReference>
<evidence type="ECO:0000313" key="3">
    <source>
        <dbReference type="Proteomes" id="UP000503129"/>
    </source>
</evidence>
<keyword evidence="3" id="KW-1185">Reference proteome</keyword>
<dbReference type="RefSeq" id="WP_171975161.1">
    <property type="nucleotide sequence ID" value="NZ_CAWOXK010000001.1"/>
</dbReference>
<dbReference type="Proteomes" id="UP000503129">
    <property type="component" value="Chromosome"/>
</dbReference>
<dbReference type="KEGG" id="bsen:DP114_00360"/>